<dbReference type="Proteomes" id="UP000054248">
    <property type="component" value="Unassembled WGS sequence"/>
</dbReference>
<dbReference type="EMBL" id="KN822952">
    <property type="protein sequence ID" value="KIO32740.1"/>
    <property type="molecule type" value="Genomic_DNA"/>
</dbReference>
<name>A0A0C3QK10_9AGAM</name>
<evidence type="ECO:0000313" key="2">
    <source>
        <dbReference type="Proteomes" id="UP000054248"/>
    </source>
</evidence>
<keyword evidence="2" id="KW-1185">Reference proteome</keyword>
<dbReference type="AlphaFoldDB" id="A0A0C3QK10"/>
<reference evidence="1 2" key="1">
    <citation type="submission" date="2014-04" db="EMBL/GenBank/DDBJ databases">
        <authorList>
            <consortium name="DOE Joint Genome Institute"/>
            <person name="Kuo A."/>
            <person name="Girlanda M."/>
            <person name="Perotto S."/>
            <person name="Kohler A."/>
            <person name="Nagy L.G."/>
            <person name="Floudas D."/>
            <person name="Copeland A."/>
            <person name="Barry K.W."/>
            <person name="Cichocki N."/>
            <person name="Veneault-Fourrey C."/>
            <person name="LaButti K."/>
            <person name="Lindquist E.A."/>
            <person name="Lipzen A."/>
            <person name="Lundell T."/>
            <person name="Morin E."/>
            <person name="Murat C."/>
            <person name="Sun H."/>
            <person name="Tunlid A."/>
            <person name="Henrissat B."/>
            <person name="Grigoriev I.V."/>
            <person name="Hibbett D.S."/>
            <person name="Martin F."/>
            <person name="Nordberg H.P."/>
            <person name="Cantor M.N."/>
            <person name="Hua S.X."/>
        </authorList>
    </citation>
    <scope>NUCLEOTIDE SEQUENCE [LARGE SCALE GENOMIC DNA]</scope>
    <source>
        <strain evidence="1 2">MUT 4182</strain>
    </source>
</reference>
<dbReference type="HOGENOM" id="CLU_2887472_0_0_1"/>
<reference evidence="2" key="2">
    <citation type="submission" date="2015-01" db="EMBL/GenBank/DDBJ databases">
        <title>Evolutionary Origins and Diversification of the Mycorrhizal Mutualists.</title>
        <authorList>
            <consortium name="DOE Joint Genome Institute"/>
            <consortium name="Mycorrhizal Genomics Consortium"/>
            <person name="Kohler A."/>
            <person name="Kuo A."/>
            <person name="Nagy L.G."/>
            <person name="Floudas D."/>
            <person name="Copeland A."/>
            <person name="Barry K.W."/>
            <person name="Cichocki N."/>
            <person name="Veneault-Fourrey C."/>
            <person name="LaButti K."/>
            <person name="Lindquist E.A."/>
            <person name="Lipzen A."/>
            <person name="Lundell T."/>
            <person name="Morin E."/>
            <person name="Murat C."/>
            <person name="Riley R."/>
            <person name="Ohm R."/>
            <person name="Sun H."/>
            <person name="Tunlid A."/>
            <person name="Henrissat B."/>
            <person name="Grigoriev I.V."/>
            <person name="Hibbett D.S."/>
            <person name="Martin F."/>
        </authorList>
    </citation>
    <scope>NUCLEOTIDE SEQUENCE [LARGE SCALE GENOMIC DNA]</scope>
    <source>
        <strain evidence="2">MUT 4182</strain>
    </source>
</reference>
<gene>
    <name evidence="1" type="ORF">M407DRAFT_18207</name>
</gene>
<sequence length="63" mass="7039">MGGMRKLGSRVSIGVAPPNQAIQSEIIVAMGRALKNLRKLKSEYADLDLANTKKWHRLTDEFN</sequence>
<organism evidence="1 2">
    <name type="scientific">Tulasnella calospora MUT 4182</name>
    <dbReference type="NCBI Taxonomy" id="1051891"/>
    <lineage>
        <taxon>Eukaryota</taxon>
        <taxon>Fungi</taxon>
        <taxon>Dikarya</taxon>
        <taxon>Basidiomycota</taxon>
        <taxon>Agaricomycotina</taxon>
        <taxon>Agaricomycetes</taxon>
        <taxon>Cantharellales</taxon>
        <taxon>Tulasnellaceae</taxon>
        <taxon>Tulasnella</taxon>
    </lineage>
</organism>
<accession>A0A0C3QK10</accession>
<evidence type="ECO:0000313" key="1">
    <source>
        <dbReference type="EMBL" id="KIO32740.1"/>
    </source>
</evidence>
<protein>
    <submittedName>
        <fullName evidence="1">Uncharacterized protein</fullName>
    </submittedName>
</protein>
<proteinExistence type="predicted"/>